<evidence type="ECO:0000256" key="8">
    <source>
        <dbReference type="ARBA" id="ARBA00022573"/>
    </source>
</evidence>
<feature type="transmembrane region" description="Helical" evidence="20">
    <location>
        <begin position="57"/>
        <end position="78"/>
    </location>
</feature>
<evidence type="ECO:0000256" key="4">
    <source>
        <dbReference type="ARBA" id="ARBA00010561"/>
    </source>
</evidence>
<keyword evidence="11" id="KW-0460">Magnesium</keyword>
<keyword evidence="13 20" id="KW-0472">Membrane</keyword>
<dbReference type="Pfam" id="PF02654">
    <property type="entry name" value="CobS"/>
    <property type="match status" value="1"/>
</dbReference>
<keyword evidence="9 21" id="KW-0808">Transferase</keyword>
<evidence type="ECO:0000256" key="10">
    <source>
        <dbReference type="ARBA" id="ARBA00022692"/>
    </source>
</evidence>
<dbReference type="Proteomes" id="UP001331936">
    <property type="component" value="Unassembled WGS sequence"/>
</dbReference>
<dbReference type="EMBL" id="JAUZMZ010000243">
    <property type="protein sequence ID" value="MEE2035147.1"/>
    <property type="molecule type" value="Genomic_DNA"/>
</dbReference>
<evidence type="ECO:0000256" key="19">
    <source>
        <dbReference type="SAM" id="MobiDB-lite"/>
    </source>
</evidence>
<organism evidence="21 22">
    <name type="scientific">Rhodococcus chondri</name>
    <dbReference type="NCBI Taxonomy" id="3065941"/>
    <lineage>
        <taxon>Bacteria</taxon>
        <taxon>Bacillati</taxon>
        <taxon>Actinomycetota</taxon>
        <taxon>Actinomycetes</taxon>
        <taxon>Mycobacteriales</taxon>
        <taxon>Nocardiaceae</taxon>
        <taxon>Rhodococcus</taxon>
    </lineage>
</organism>
<sequence>MIRRPLDGIELALSWLTVLPVRGPEHIDRAAAGRAITAAPVAGLLLGAGAAAVSWGLIAVGAAPPLAGLICVGFLAVATRGMHVDGLSDTADGLGCYGPPGRAGSGCPVRPSR</sequence>
<comment type="caution">
    <text evidence="21">The sequence shown here is derived from an EMBL/GenBank/DDBJ whole genome shotgun (WGS) entry which is preliminary data.</text>
</comment>
<evidence type="ECO:0000256" key="5">
    <source>
        <dbReference type="ARBA" id="ARBA00013200"/>
    </source>
</evidence>
<comment type="catalytic activity">
    <reaction evidence="17">
        <text>alpha-ribazole + adenosylcob(III)inamide-GDP = adenosylcob(III)alamin + GMP + H(+)</text>
        <dbReference type="Rhea" id="RHEA:16049"/>
        <dbReference type="ChEBI" id="CHEBI:10329"/>
        <dbReference type="ChEBI" id="CHEBI:15378"/>
        <dbReference type="ChEBI" id="CHEBI:18408"/>
        <dbReference type="ChEBI" id="CHEBI:58115"/>
        <dbReference type="ChEBI" id="CHEBI:60487"/>
        <dbReference type="EC" id="2.7.8.26"/>
    </reaction>
</comment>
<evidence type="ECO:0000256" key="16">
    <source>
        <dbReference type="ARBA" id="ARBA00032853"/>
    </source>
</evidence>
<keyword evidence="12 20" id="KW-1133">Transmembrane helix</keyword>
<evidence type="ECO:0000256" key="13">
    <source>
        <dbReference type="ARBA" id="ARBA00023136"/>
    </source>
</evidence>
<evidence type="ECO:0000256" key="18">
    <source>
        <dbReference type="ARBA" id="ARBA00049504"/>
    </source>
</evidence>
<dbReference type="PANTHER" id="PTHR34148:SF1">
    <property type="entry name" value="ADENOSYLCOBINAMIDE-GDP RIBAZOLETRANSFERASE"/>
    <property type="match status" value="1"/>
</dbReference>
<protein>
    <recommendedName>
        <fullName evidence="6">Adenosylcobinamide-GDP ribazoletransferase</fullName>
        <ecNumber evidence="5">2.7.8.26</ecNumber>
    </recommendedName>
    <alternativeName>
        <fullName evidence="16">Cobalamin synthase</fullName>
    </alternativeName>
    <alternativeName>
        <fullName evidence="15">Cobalamin-5'-phosphate synthase</fullName>
    </alternativeName>
</protein>
<evidence type="ECO:0000256" key="6">
    <source>
        <dbReference type="ARBA" id="ARBA00015850"/>
    </source>
</evidence>
<evidence type="ECO:0000256" key="1">
    <source>
        <dbReference type="ARBA" id="ARBA00001946"/>
    </source>
</evidence>
<feature type="compositionally biased region" description="Gly residues" evidence="19">
    <location>
        <begin position="95"/>
        <end position="104"/>
    </location>
</feature>
<dbReference type="EC" id="2.7.8.26" evidence="5"/>
<dbReference type="InterPro" id="IPR003805">
    <property type="entry name" value="CobS"/>
</dbReference>
<keyword evidence="8" id="KW-0169">Cobalamin biosynthesis</keyword>
<keyword evidence="22" id="KW-1185">Reference proteome</keyword>
<comment type="subcellular location">
    <subcellularLocation>
        <location evidence="2">Cell membrane</location>
        <topology evidence="2">Multi-pass membrane protein</topology>
    </subcellularLocation>
</comment>
<dbReference type="PANTHER" id="PTHR34148">
    <property type="entry name" value="ADENOSYLCOBINAMIDE-GDP RIBAZOLETRANSFERASE"/>
    <property type="match status" value="1"/>
</dbReference>
<feature type="region of interest" description="Disordered" evidence="19">
    <location>
        <begin position="93"/>
        <end position="113"/>
    </location>
</feature>
<evidence type="ECO:0000256" key="11">
    <source>
        <dbReference type="ARBA" id="ARBA00022842"/>
    </source>
</evidence>
<gene>
    <name evidence="21" type="ORF">Q8814_24065</name>
</gene>
<evidence type="ECO:0000256" key="14">
    <source>
        <dbReference type="ARBA" id="ARBA00025228"/>
    </source>
</evidence>
<evidence type="ECO:0000256" key="15">
    <source>
        <dbReference type="ARBA" id="ARBA00032605"/>
    </source>
</evidence>
<keyword evidence="10 20" id="KW-0812">Transmembrane</keyword>
<evidence type="ECO:0000256" key="7">
    <source>
        <dbReference type="ARBA" id="ARBA00022475"/>
    </source>
</evidence>
<name>A0ABU7JYQ9_9NOCA</name>
<dbReference type="HAMAP" id="MF_00719">
    <property type="entry name" value="CobS"/>
    <property type="match status" value="1"/>
</dbReference>
<proteinExistence type="inferred from homology"/>
<keyword evidence="7" id="KW-1003">Cell membrane</keyword>
<comment type="cofactor">
    <cofactor evidence="1">
        <name>Mg(2+)</name>
        <dbReference type="ChEBI" id="CHEBI:18420"/>
    </cofactor>
</comment>
<comment type="catalytic activity">
    <reaction evidence="18">
        <text>alpha-ribazole 5'-phosphate + adenosylcob(III)inamide-GDP = adenosylcob(III)alamin 5'-phosphate + GMP + H(+)</text>
        <dbReference type="Rhea" id="RHEA:23560"/>
        <dbReference type="ChEBI" id="CHEBI:15378"/>
        <dbReference type="ChEBI" id="CHEBI:57918"/>
        <dbReference type="ChEBI" id="CHEBI:58115"/>
        <dbReference type="ChEBI" id="CHEBI:60487"/>
        <dbReference type="ChEBI" id="CHEBI:60493"/>
        <dbReference type="EC" id="2.7.8.26"/>
    </reaction>
</comment>
<dbReference type="RefSeq" id="WP_330154491.1">
    <property type="nucleotide sequence ID" value="NZ_JAUZMZ010000243.1"/>
</dbReference>
<feature type="transmembrane region" description="Helical" evidence="20">
    <location>
        <begin position="31"/>
        <end position="51"/>
    </location>
</feature>
<reference evidence="21 22" key="1">
    <citation type="submission" date="2023-08" db="EMBL/GenBank/DDBJ databases">
        <authorList>
            <person name="Girao M."/>
            <person name="Carvalho M.F."/>
        </authorList>
    </citation>
    <scope>NUCLEOTIDE SEQUENCE [LARGE SCALE GENOMIC DNA]</scope>
    <source>
        <strain evidence="21 22">CC-R104</strain>
    </source>
</reference>
<evidence type="ECO:0000256" key="3">
    <source>
        <dbReference type="ARBA" id="ARBA00004663"/>
    </source>
</evidence>
<evidence type="ECO:0000256" key="20">
    <source>
        <dbReference type="SAM" id="Phobius"/>
    </source>
</evidence>
<evidence type="ECO:0000256" key="17">
    <source>
        <dbReference type="ARBA" id="ARBA00048623"/>
    </source>
</evidence>
<evidence type="ECO:0000256" key="9">
    <source>
        <dbReference type="ARBA" id="ARBA00022679"/>
    </source>
</evidence>
<evidence type="ECO:0000256" key="2">
    <source>
        <dbReference type="ARBA" id="ARBA00004651"/>
    </source>
</evidence>
<feature type="non-terminal residue" evidence="21">
    <location>
        <position position="113"/>
    </location>
</feature>
<evidence type="ECO:0000256" key="12">
    <source>
        <dbReference type="ARBA" id="ARBA00022989"/>
    </source>
</evidence>
<comment type="function">
    <text evidence="14">Joins adenosylcobinamide-GDP and alpha-ribazole to generate adenosylcobalamin (Ado-cobalamin). Also synthesizes adenosylcobalamin 5'-phosphate from adenosylcobinamide-GDP and alpha-ribazole 5'-phosphate.</text>
</comment>
<evidence type="ECO:0000313" key="21">
    <source>
        <dbReference type="EMBL" id="MEE2035147.1"/>
    </source>
</evidence>
<comment type="similarity">
    <text evidence="4">Belongs to the CobS family.</text>
</comment>
<dbReference type="GO" id="GO:0051073">
    <property type="term" value="F:adenosylcobinamide-GDP ribazoletransferase activity"/>
    <property type="evidence" value="ECO:0007669"/>
    <property type="project" value="UniProtKB-EC"/>
</dbReference>
<accession>A0ABU7JYQ9</accession>
<comment type="pathway">
    <text evidence="3">Cofactor biosynthesis; adenosylcobalamin biosynthesis; adenosylcobalamin from cob(II)yrinate a,c-diamide: step 7/7.</text>
</comment>
<evidence type="ECO:0000313" key="22">
    <source>
        <dbReference type="Proteomes" id="UP001331936"/>
    </source>
</evidence>